<sequence length="152" mass="17241">MELSRVYKQINIYCDSQSNDLYMVPNGELSGLGIVEIEHVENLSAPFEEQQLLHTVKRAIDLCYSKTPALPRTTPSALGLFLGLKNYGTATKDKKLIVLTWENHVGYILYPTMKHRSGGYDHMTKEARFLGEELSDERLAEAIEYAIERSCV</sequence>
<dbReference type="RefSeq" id="WP_183601459.1">
    <property type="nucleotide sequence ID" value="NZ_JACHXK010000008.1"/>
</dbReference>
<name>A0A7W5FNR5_9BACL</name>
<organism evidence="1 2">
    <name type="scientific">Paenibacillus phyllosphaerae</name>
    <dbReference type="NCBI Taxonomy" id="274593"/>
    <lineage>
        <taxon>Bacteria</taxon>
        <taxon>Bacillati</taxon>
        <taxon>Bacillota</taxon>
        <taxon>Bacilli</taxon>
        <taxon>Bacillales</taxon>
        <taxon>Paenibacillaceae</taxon>
        <taxon>Paenibacillus</taxon>
    </lineage>
</organism>
<evidence type="ECO:0000313" key="1">
    <source>
        <dbReference type="EMBL" id="MBB3111580.1"/>
    </source>
</evidence>
<dbReference type="EMBL" id="JACHXK010000008">
    <property type="protein sequence ID" value="MBB3111580.1"/>
    <property type="molecule type" value="Genomic_DNA"/>
</dbReference>
<evidence type="ECO:0000313" key="2">
    <source>
        <dbReference type="Proteomes" id="UP000570361"/>
    </source>
</evidence>
<accession>A0A7W5FNR5</accession>
<reference evidence="1 2" key="1">
    <citation type="submission" date="2020-08" db="EMBL/GenBank/DDBJ databases">
        <title>Genomic Encyclopedia of Type Strains, Phase III (KMG-III): the genomes of soil and plant-associated and newly described type strains.</title>
        <authorList>
            <person name="Whitman W."/>
        </authorList>
    </citation>
    <scope>NUCLEOTIDE SEQUENCE [LARGE SCALE GENOMIC DNA]</scope>
    <source>
        <strain evidence="1 2">CECT 5862</strain>
    </source>
</reference>
<comment type="caution">
    <text evidence="1">The sequence shown here is derived from an EMBL/GenBank/DDBJ whole genome shotgun (WGS) entry which is preliminary data.</text>
</comment>
<dbReference type="AlphaFoldDB" id="A0A7W5FNR5"/>
<evidence type="ECO:0008006" key="3">
    <source>
        <dbReference type="Google" id="ProtNLM"/>
    </source>
</evidence>
<dbReference type="Proteomes" id="UP000570361">
    <property type="component" value="Unassembled WGS sequence"/>
</dbReference>
<keyword evidence="2" id="KW-1185">Reference proteome</keyword>
<protein>
    <recommendedName>
        <fullName evidence="3">DUF1436 family protein</fullName>
    </recommendedName>
</protein>
<gene>
    <name evidence="1" type="ORF">FHS18_003648</name>
</gene>
<proteinExistence type="predicted"/>